<evidence type="ECO:0000256" key="2">
    <source>
        <dbReference type="SAM" id="Phobius"/>
    </source>
</evidence>
<protein>
    <submittedName>
        <fullName evidence="3">Uncharacterized protein</fullName>
    </submittedName>
</protein>
<accession>A0A6A6QZF6</accession>
<keyword evidence="2" id="KW-0472">Membrane</keyword>
<keyword evidence="2" id="KW-0812">Transmembrane</keyword>
<sequence>MAAITTQPAAATTDSVVLITDQSIISQHNRGPITTLFVPPASCVETFTLVYPSGEGIMQYGYGTNYIDLACYPPASSIARELGTSVDLTSYFLGTSADWASYYYSPAICPYGYYEAVTFSSTIPNPDAFYPGSTVIAIGSETTAALCCPSGYSYQNFNHWCSSTITANQVVSYIVPRADGPRGWVPGPVSKSEYPAASYVWGNGVPIWYQHSDVAVLTAIPSTPSPTVSSTPRPTLSSTPTPTASSKPSSSPKSGLSTGAKVGLGVAIPLAALAGIATVFFFFFRSRRRRRLQNAGSGFVDRSSQGNNSEMPQLASSPVHEIFTHPVGYHSMHELPATHAEEVE</sequence>
<name>A0A6A6QZF6_9PEZI</name>
<dbReference type="OrthoDB" id="4770059at2759"/>
<keyword evidence="4" id="KW-1185">Reference proteome</keyword>
<reference evidence="3" key="1">
    <citation type="journal article" date="2020" name="Stud. Mycol.">
        <title>101 Dothideomycetes genomes: a test case for predicting lifestyles and emergence of pathogens.</title>
        <authorList>
            <person name="Haridas S."/>
            <person name="Albert R."/>
            <person name="Binder M."/>
            <person name="Bloem J."/>
            <person name="Labutti K."/>
            <person name="Salamov A."/>
            <person name="Andreopoulos B."/>
            <person name="Baker S."/>
            <person name="Barry K."/>
            <person name="Bills G."/>
            <person name="Bluhm B."/>
            <person name="Cannon C."/>
            <person name="Castanera R."/>
            <person name="Culley D."/>
            <person name="Daum C."/>
            <person name="Ezra D."/>
            <person name="Gonzalez J."/>
            <person name="Henrissat B."/>
            <person name="Kuo A."/>
            <person name="Liang C."/>
            <person name="Lipzen A."/>
            <person name="Lutzoni F."/>
            <person name="Magnuson J."/>
            <person name="Mondo S."/>
            <person name="Nolan M."/>
            <person name="Ohm R."/>
            <person name="Pangilinan J."/>
            <person name="Park H.-J."/>
            <person name="Ramirez L."/>
            <person name="Alfaro M."/>
            <person name="Sun H."/>
            <person name="Tritt A."/>
            <person name="Yoshinaga Y."/>
            <person name="Zwiers L.-H."/>
            <person name="Turgeon B."/>
            <person name="Goodwin S."/>
            <person name="Spatafora J."/>
            <person name="Crous P."/>
            <person name="Grigoriev I."/>
        </authorList>
    </citation>
    <scope>NUCLEOTIDE SEQUENCE</scope>
    <source>
        <strain evidence="3">CBS 269.34</strain>
    </source>
</reference>
<keyword evidence="2" id="KW-1133">Transmembrane helix</keyword>
<evidence type="ECO:0000313" key="4">
    <source>
        <dbReference type="Proteomes" id="UP000799750"/>
    </source>
</evidence>
<feature type="region of interest" description="Disordered" evidence="1">
    <location>
        <begin position="223"/>
        <end position="256"/>
    </location>
</feature>
<evidence type="ECO:0000256" key="1">
    <source>
        <dbReference type="SAM" id="MobiDB-lite"/>
    </source>
</evidence>
<proteinExistence type="predicted"/>
<gene>
    <name evidence="3" type="ORF">BU16DRAFT_559842</name>
</gene>
<evidence type="ECO:0000313" key="3">
    <source>
        <dbReference type="EMBL" id="KAF2496517.1"/>
    </source>
</evidence>
<dbReference type="AlphaFoldDB" id="A0A6A6QZF6"/>
<feature type="transmembrane region" description="Helical" evidence="2">
    <location>
        <begin position="262"/>
        <end position="284"/>
    </location>
</feature>
<organism evidence="3 4">
    <name type="scientific">Lophium mytilinum</name>
    <dbReference type="NCBI Taxonomy" id="390894"/>
    <lineage>
        <taxon>Eukaryota</taxon>
        <taxon>Fungi</taxon>
        <taxon>Dikarya</taxon>
        <taxon>Ascomycota</taxon>
        <taxon>Pezizomycotina</taxon>
        <taxon>Dothideomycetes</taxon>
        <taxon>Pleosporomycetidae</taxon>
        <taxon>Mytilinidiales</taxon>
        <taxon>Mytilinidiaceae</taxon>
        <taxon>Lophium</taxon>
    </lineage>
</organism>
<dbReference type="EMBL" id="MU004187">
    <property type="protein sequence ID" value="KAF2496517.1"/>
    <property type="molecule type" value="Genomic_DNA"/>
</dbReference>
<dbReference type="Proteomes" id="UP000799750">
    <property type="component" value="Unassembled WGS sequence"/>
</dbReference>